<evidence type="ECO:0000256" key="3">
    <source>
        <dbReference type="SAM" id="Coils"/>
    </source>
</evidence>
<dbReference type="GO" id="GO:0005524">
    <property type="term" value="F:ATP binding"/>
    <property type="evidence" value="ECO:0007669"/>
    <property type="project" value="UniProtKB-KW"/>
</dbReference>
<dbReference type="RefSeq" id="WP_157588479.1">
    <property type="nucleotide sequence ID" value="NZ_WPIN01000012.1"/>
</dbReference>
<feature type="coiled-coil region" evidence="3">
    <location>
        <begin position="296"/>
        <end position="323"/>
    </location>
</feature>
<gene>
    <name evidence="6" type="ORF">GO755_27280</name>
</gene>
<accession>A0A7K1SIX2</accession>
<feature type="compositionally biased region" description="Basic and acidic residues" evidence="4">
    <location>
        <begin position="252"/>
        <end position="267"/>
    </location>
</feature>
<protein>
    <submittedName>
        <fullName evidence="6">ATP-binding cassette domain-containing protein</fullName>
    </submittedName>
</protein>
<dbReference type="InterPro" id="IPR003593">
    <property type="entry name" value="AAA+_ATPase"/>
</dbReference>
<feature type="domain" description="ABC transporter" evidence="5">
    <location>
        <begin position="339"/>
        <end position="530"/>
    </location>
</feature>
<dbReference type="SUPFAM" id="SSF52540">
    <property type="entry name" value="P-loop containing nucleoside triphosphate hydrolases"/>
    <property type="match status" value="2"/>
</dbReference>
<feature type="region of interest" description="Disordered" evidence="4">
    <location>
        <begin position="247"/>
        <end position="274"/>
    </location>
</feature>
<reference evidence="6 7" key="1">
    <citation type="submission" date="2019-12" db="EMBL/GenBank/DDBJ databases">
        <title>Spirosoma sp. HMF4905 genome sequencing and assembly.</title>
        <authorList>
            <person name="Kang H."/>
            <person name="Cha I."/>
            <person name="Kim H."/>
            <person name="Joh K."/>
        </authorList>
    </citation>
    <scope>NUCLEOTIDE SEQUENCE [LARGE SCALE GENOMIC DNA]</scope>
    <source>
        <strain evidence="6 7">HMF4905</strain>
    </source>
</reference>
<proteinExistence type="predicted"/>
<sequence length="531" mass="59236">MSIVVNSLSYVHPDRESLFQNISLSIAAGEKAALVGSNGAGKSTLLQVIAGNLQPAEGELILSEKPYYVPQHLGQYDACSIAQVLQVDQKLGALHAILDGDVSPDNFTMLNDDWTIDERVAIALSYWKLAHLSLSQNLNSLSGGEKTKVFLAGILIHSPGIILLDEPSNHLDSASRELLYDLIRTNKATSLVVSHDRMLLNLLNTTLELSKGGIEVYGGNYDFYKEQKEGKLHALQAQVDEKQKSLKQAQQKARDVAEQRQKQEARGKVQGQKQSLPRIIAGGRKSQAEQSTAKLKDVQAEKINDLSDNLKQTRAQLHESQALKIDLRKSDLHSGKILIEAKGINFAYGDRPLWQSPLSFQVRSGDRIRIEGNNGSGKTTLLSLMMGRLQPTVGGISIADFQYVYIDQEYSMLDNQLSVFEQVQQFNTRHLLEHELKMMLHYYQFPREAWDRKCADLSGGEKMKLTLCCLAVRTNSPDVLILDEPTNNLDMSSQEILTRAVKDFTGSILVISHDQYFINEIQAESTIRLYS</sequence>
<name>A0A7K1SIX2_9BACT</name>
<keyword evidence="1" id="KW-0547">Nucleotide-binding</keyword>
<dbReference type="InterPro" id="IPR003439">
    <property type="entry name" value="ABC_transporter-like_ATP-bd"/>
</dbReference>
<dbReference type="NCBIfam" id="NF000355">
    <property type="entry name" value="ribo_prot_ABC_F"/>
    <property type="match status" value="1"/>
</dbReference>
<dbReference type="InterPro" id="IPR017871">
    <property type="entry name" value="ABC_transporter-like_CS"/>
</dbReference>
<dbReference type="PANTHER" id="PTHR42855:SF2">
    <property type="entry name" value="DRUG RESISTANCE ABC TRANSPORTER,ATP-BINDING PROTEIN"/>
    <property type="match status" value="1"/>
</dbReference>
<feature type="domain" description="ABC transporter" evidence="5">
    <location>
        <begin position="3"/>
        <end position="236"/>
    </location>
</feature>
<evidence type="ECO:0000256" key="4">
    <source>
        <dbReference type="SAM" id="MobiDB-lite"/>
    </source>
</evidence>
<dbReference type="CDD" id="cd03221">
    <property type="entry name" value="ABCF_EF-3"/>
    <property type="match status" value="2"/>
</dbReference>
<dbReference type="Gene3D" id="3.40.50.300">
    <property type="entry name" value="P-loop containing nucleotide triphosphate hydrolases"/>
    <property type="match status" value="2"/>
</dbReference>
<keyword evidence="7" id="KW-1185">Reference proteome</keyword>
<keyword evidence="2 6" id="KW-0067">ATP-binding</keyword>
<dbReference type="Pfam" id="PF00005">
    <property type="entry name" value="ABC_tran"/>
    <property type="match status" value="2"/>
</dbReference>
<evidence type="ECO:0000259" key="5">
    <source>
        <dbReference type="PROSITE" id="PS50893"/>
    </source>
</evidence>
<dbReference type="PROSITE" id="PS00211">
    <property type="entry name" value="ABC_TRANSPORTER_1"/>
    <property type="match status" value="2"/>
</dbReference>
<evidence type="ECO:0000313" key="7">
    <source>
        <dbReference type="Proteomes" id="UP000436006"/>
    </source>
</evidence>
<dbReference type="AlphaFoldDB" id="A0A7K1SIX2"/>
<dbReference type="InterPro" id="IPR027417">
    <property type="entry name" value="P-loop_NTPase"/>
</dbReference>
<organism evidence="6 7">
    <name type="scientific">Spirosoma arboris</name>
    <dbReference type="NCBI Taxonomy" id="2682092"/>
    <lineage>
        <taxon>Bacteria</taxon>
        <taxon>Pseudomonadati</taxon>
        <taxon>Bacteroidota</taxon>
        <taxon>Cytophagia</taxon>
        <taxon>Cytophagales</taxon>
        <taxon>Cytophagaceae</taxon>
        <taxon>Spirosoma</taxon>
    </lineage>
</organism>
<dbReference type="Proteomes" id="UP000436006">
    <property type="component" value="Unassembled WGS sequence"/>
</dbReference>
<comment type="caution">
    <text evidence="6">The sequence shown here is derived from an EMBL/GenBank/DDBJ whole genome shotgun (WGS) entry which is preliminary data.</text>
</comment>
<dbReference type="PROSITE" id="PS50893">
    <property type="entry name" value="ABC_TRANSPORTER_2"/>
    <property type="match status" value="2"/>
</dbReference>
<dbReference type="FunFam" id="3.40.50.300:FF:001320">
    <property type="entry name" value="Heme ABC transporter ATP-binding protein"/>
    <property type="match status" value="1"/>
</dbReference>
<evidence type="ECO:0000256" key="2">
    <source>
        <dbReference type="ARBA" id="ARBA00022840"/>
    </source>
</evidence>
<dbReference type="PANTHER" id="PTHR42855">
    <property type="entry name" value="ABC TRANSPORTER ATP-BINDING SUBUNIT"/>
    <property type="match status" value="1"/>
</dbReference>
<dbReference type="GO" id="GO:0016887">
    <property type="term" value="F:ATP hydrolysis activity"/>
    <property type="evidence" value="ECO:0007669"/>
    <property type="project" value="InterPro"/>
</dbReference>
<evidence type="ECO:0000256" key="1">
    <source>
        <dbReference type="ARBA" id="ARBA00022741"/>
    </source>
</evidence>
<dbReference type="InterPro" id="IPR051309">
    <property type="entry name" value="ABCF_ATPase"/>
</dbReference>
<dbReference type="SMART" id="SM00382">
    <property type="entry name" value="AAA"/>
    <property type="match status" value="2"/>
</dbReference>
<evidence type="ECO:0000313" key="6">
    <source>
        <dbReference type="EMBL" id="MVM33771.1"/>
    </source>
</evidence>
<dbReference type="EMBL" id="WPIN01000012">
    <property type="protein sequence ID" value="MVM33771.1"/>
    <property type="molecule type" value="Genomic_DNA"/>
</dbReference>
<keyword evidence="3" id="KW-0175">Coiled coil</keyword>